<keyword evidence="2" id="KW-0472">Membrane</keyword>
<feature type="transmembrane region" description="Helical" evidence="2">
    <location>
        <begin position="79"/>
        <end position="99"/>
    </location>
</feature>
<name>A0A5B1CBT1_9BACT</name>
<feature type="compositionally biased region" description="Polar residues" evidence="1">
    <location>
        <begin position="172"/>
        <end position="188"/>
    </location>
</feature>
<evidence type="ECO:0000313" key="3">
    <source>
        <dbReference type="EMBL" id="KAA1258016.1"/>
    </source>
</evidence>
<dbReference type="EMBL" id="VRLW01000001">
    <property type="protein sequence ID" value="KAA1258016.1"/>
    <property type="molecule type" value="Genomic_DNA"/>
</dbReference>
<keyword evidence="2" id="KW-0812">Transmembrane</keyword>
<keyword evidence="4" id="KW-1185">Reference proteome</keyword>
<sequence length="188" mass="21058">MFKDPADWSRRAIFFASSFYALVILGGAICYMFNLFELTGRTIADVPIEMLWFGSLGAITISLQALFEYQDNLQTKFNLWHLGRPIIGAILGLMSFLMLRTLVAVGSSETITSDIPEGITLFPYRILAFVVGYREATFRELMKRVIDVILGPGDREKTDPEPQQPQRRNDVDQSTDASQTPPSSTGQP</sequence>
<dbReference type="AlphaFoldDB" id="A0A5B1CBT1"/>
<gene>
    <name evidence="3" type="ORF">LF1_05070</name>
</gene>
<reference evidence="3 4" key="1">
    <citation type="submission" date="2019-08" db="EMBL/GenBank/DDBJ databases">
        <title>Deep-cultivation of Planctomycetes and their phenomic and genomic characterization uncovers novel biology.</title>
        <authorList>
            <person name="Wiegand S."/>
            <person name="Jogler M."/>
            <person name="Boedeker C."/>
            <person name="Pinto D."/>
            <person name="Vollmers J."/>
            <person name="Rivas-Marin E."/>
            <person name="Kohn T."/>
            <person name="Peeters S.H."/>
            <person name="Heuer A."/>
            <person name="Rast P."/>
            <person name="Oberbeckmann S."/>
            <person name="Bunk B."/>
            <person name="Jeske O."/>
            <person name="Meyerdierks A."/>
            <person name="Storesund J.E."/>
            <person name="Kallscheuer N."/>
            <person name="Luecker S."/>
            <person name="Lage O.M."/>
            <person name="Pohl T."/>
            <person name="Merkel B.J."/>
            <person name="Hornburger P."/>
            <person name="Mueller R.-W."/>
            <person name="Bruemmer F."/>
            <person name="Labrenz M."/>
            <person name="Spormann A.M."/>
            <person name="Op Den Camp H."/>
            <person name="Overmann J."/>
            <person name="Amann R."/>
            <person name="Jetten M.S.M."/>
            <person name="Mascher T."/>
            <person name="Medema M.H."/>
            <person name="Devos D.P."/>
            <person name="Kaster A.-K."/>
            <person name="Ovreas L."/>
            <person name="Rohde M."/>
            <person name="Galperin M.Y."/>
            <person name="Jogler C."/>
        </authorList>
    </citation>
    <scope>NUCLEOTIDE SEQUENCE [LARGE SCALE GENOMIC DNA]</scope>
    <source>
        <strain evidence="3 4">LF1</strain>
    </source>
</reference>
<feature type="region of interest" description="Disordered" evidence="1">
    <location>
        <begin position="152"/>
        <end position="188"/>
    </location>
</feature>
<dbReference type="OrthoDB" id="5174999at2"/>
<proteinExistence type="predicted"/>
<dbReference type="RefSeq" id="WP_149752553.1">
    <property type="nucleotide sequence ID" value="NZ_LWSK01000057.1"/>
</dbReference>
<feature type="transmembrane region" description="Helical" evidence="2">
    <location>
        <begin position="12"/>
        <end position="36"/>
    </location>
</feature>
<organism evidence="3 4">
    <name type="scientific">Rubripirellula obstinata</name>
    <dbReference type="NCBI Taxonomy" id="406547"/>
    <lineage>
        <taxon>Bacteria</taxon>
        <taxon>Pseudomonadati</taxon>
        <taxon>Planctomycetota</taxon>
        <taxon>Planctomycetia</taxon>
        <taxon>Pirellulales</taxon>
        <taxon>Pirellulaceae</taxon>
        <taxon>Rubripirellula</taxon>
    </lineage>
</organism>
<protein>
    <submittedName>
        <fullName evidence="3">Uncharacterized protein</fullName>
    </submittedName>
</protein>
<feature type="transmembrane region" description="Helical" evidence="2">
    <location>
        <begin position="48"/>
        <end position="67"/>
    </location>
</feature>
<evidence type="ECO:0000313" key="4">
    <source>
        <dbReference type="Proteomes" id="UP000322699"/>
    </source>
</evidence>
<dbReference type="Proteomes" id="UP000322699">
    <property type="component" value="Unassembled WGS sequence"/>
</dbReference>
<evidence type="ECO:0000256" key="2">
    <source>
        <dbReference type="SAM" id="Phobius"/>
    </source>
</evidence>
<keyword evidence="2" id="KW-1133">Transmembrane helix</keyword>
<comment type="caution">
    <text evidence="3">The sequence shown here is derived from an EMBL/GenBank/DDBJ whole genome shotgun (WGS) entry which is preliminary data.</text>
</comment>
<accession>A0A5B1CBT1</accession>
<evidence type="ECO:0000256" key="1">
    <source>
        <dbReference type="SAM" id="MobiDB-lite"/>
    </source>
</evidence>